<dbReference type="Proteomes" id="UP001190700">
    <property type="component" value="Unassembled WGS sequence"/>
</dbReference>
<feature type="compositionally biased region" description="Basic and acidic residues" evidence="1">
    <location>
        <begin position="9"/>
        <end position="24"/>
    </location>
</feature>
<gene>
    <name evidence="2" type="ORF">CYMTET_16686</name>
</gene>
<evidence type="ECO:0000256" key="1">
    <source>
        <dbReference type="SAM" id="MobiDB-lite"/>
    </source>
</evidence>
<dbReference type="AlphaFoldDB" id="A0AAE0GBW5"/>
<feature type="region of interest" description="Disordered" evidence="1">
    <location>
        <begin position="1"/>
        <end position="42"/>
    </location>
</feature>
<dbReference type="EMBL" id="LGRX02007373">
    <property type="protein sequence ID" value="KAK3275172.1"/>
    <property type="molecule type" value="Genomic_DNA"/>
</dbReference>
<evidence type="ECO:0000313" key="2">
    <source>
        <dbReference type="EMBL" id="KAK3275172.1"/>
    </source>
</evidence>
<name>A0AAE0GBW5_9CHLO</name>
<keyword evidence="3" id="KW-1185">Reference proteome</keyword>
<reference evidence="2 3" key="1">
    <citation type="journal article" date="2015" name="Genome Biol. Evol.">
        <title>Comparative Genomics of a Bacterivorous Green Alga Reveals Evolutionary Causalities and Consequences of Phago-Mixotrophic Mode of Nutrition.</title>
        <authorList>
            <person name="Burns J.A."/>
            <person name="Paasch A."/>
            <person name="Narechania A."/>
            <person name="Kim E."/>
        </authorList>
    </citation>
    <scope>NUCLEOTIDE SEQUENCE [LARGE SCALE GENOMIC DNA]</scope>
    <source>
        <strain evidence="2 3">PLY_AMNH</strain>
    </source>
</reference>
<proteinExistence type="predicted"/>
<organism evidence="2 3">
    <name type="scientific">Cymbomonas tetramitiformis</name>
    <dbReference type="NCBI Taxonomy" id="36881"/>
    <lineage>
        <taxon>Eukaryota</taxon>
        <taxon>Viridiplantae</taxon>
        <taxon>Chlorophyta</taxon>
        <taxon>Pyramimonadophyceae</taxon>
        <taxon>Pyramimonadales</taxon>
        <taxon>Pyramimonadaceae</taxon>
        <taxon>Cymbomonas</taxon>
    </lineage>
</organism>
<accession>A0AAE0GBW5</accession>
<protein>
    <submittedName>
        <fullName evidence="2">Uncharacterized protein</fullName>
    </submittedName>
</protein>
<sequence>MPSKKQKAKRDAMRERATHARQARDPQISATPVALATAVPELPDNYETPPLVDGRVVPCSPIPFNAQACEDASTNVESATPTIIPDPPASTERLPPPIARNLSRGSRPKPGVPFSSMFFKVGAQPDSCFHWLYLFSFSRILDRTYYTACVFSCRRAQEQKGNLRTIINPNDTRNLLAALKGNV</sequence>
<comment type="caution">
    <text evidence="2">The sequence shown here is derived from an EMBL/GenBank/DDBJ whole genome shotgun (WGS) entry which is preliminary data.</text>
</comment>
<evidence type="ECO:0000313" key="3">
    <source>
        <dbReference type="Proteomes" id="UP001190700"/>
    </source>
</evidence>